<keyword evidence="5" id="KW-0325">Glycoprotein</keyword>
<comment type="function">
    <text evidence="7">Reversible hydration of carbon dioxide.</text>
</comment>
<keyword evidence="6 7" id="KW-0456">Lyase</keyword>
<feature type="transmembrane region" description="Helical" evidence="8">
    <location>
        <begin position="320"/>
        <end position="341"/>
    </location>
</feature>
<dbReference type="InterPro" id="IPR023561">
    <property type="entry name" value="Carbonic_anhydrase_a-class"/>
</dbReference>
<dbReference type="PROSITE" id="PS51144">
    <property type="entry name" value="ALPHA_CA_2"/>
    <property type="match status" value="1"/>
</dbReference>
<comment type="cofactor">
    <cofactor evidence="7">
        <name>Zn(2+)</name>
        <dbReference type="ChEBI" id="CHEBI:29105"/>
    </cofactor>
</comment>
<evidence type="ECO:0000256" key="3">
    <source>
        <dbReference type="ARBA" id="ARBA00022723"/>
    </source>
</evidence>
<dbReference type="GO" id="GO:0008270">
    <property type="term" value="F:zinc ion binding"/>
    <property type="evidence" value="ECO:0007669"/>
    <property type="project" value="UniProtKB-UniRule"/>
</dbReference>
<keyword evidence="4 7" id="KW-0862">Zinc</keyword>
<dbReference type="SMART" id="SM01057">
    <property type="entry name" value="Carb_anhydrase"/>
    <property type="match status" value="1"/>
</dbReference>
<feature type="domain" description="Alpha-carbonic anhydrase" evidence="9">
    <location>
        <begin position="1"/>
        <end position="262"/>
    </location>
</feature>
<dbReference type="Ensembl" id="ENSMALT00000012508.1">
    <property type="protein sequence ID" value="ENSMALP00000012248.1"/>
    <property type="gene ID" value="ENSMALG00000008674.1"/>
</dbReference>
<dbReference type="GO" id="GO:0004089">
    <property type="term" value="F:carbonate dehydratase activity"/>
    <property type="evidence" value="ECO:0007669"/>
    <property type="project" value="UniProtKB-UniRule"/>
</dbReference>
<proteinExistence type="inferred from homology"/>
<evidence type="ECO:0000256" key="4">
    <source>
        <dbReference type="ARBA" id="ARBA00022833"/>
    </source>
</evidence>
<accession>A0A3Q3J1S9</accession>
<evidence type="ECO:0000256" key="6">
    <source>
        <dbReference type="ARBA" id="ARBA00023239"/>
    </source>
</evidence>
<organism evidence="10 11">
    <name type="scientific">Monopterus albus</name>
    <name type="common">Swamp eel</name>
    <dbReference type="NCBI Taxonomy" id="43700"/>
    <lineage>
        <taxon>Eukaryota</taxon>
        <taxon>Metazoa</taxon>
        <taxon>Chordata</taxon>
        <taxon>Craniata</taxon>
        <taxon>Vertebrata</taxon>
        <taxon>Euteleostomi</taxon>
        <taxon>Actinopterygii</taxon>
        <taxon>Neopterygii</taxon>
        <taxon>Teleostei</taxon>
        <taxon>Neoteleostei</taxon>
        <taxon>Acanthomorphata</taxon>
        <taxon>Anabantaria</taxon>
        <taxon>Synbranchiformes</taxon>
        <taxon>Synbranchidae</taxon>
        <taxon>Monopterus</taxon>
    </lineage>
</organism>
<dbReference type="Pfam" id="PF00194">
    <property type="entry name" value="Carb_anhydrase"/>
    <property type="match status" value="1"/>
</dbReference>
<reference evidence="10" key="2">
    <citation type="submission" date="2025-09" db="UniProtKB">
        <authorList>
            <consortium name="Ensembl"/>
        </authorList>
    </citation>
    <scope>IDENTIFICATION</scope>
</reference>
<evidence type="ECO:0000313" key="11">
    <source>
        <dbReference type="Proteomes" id="UP000261600"/>
    </source>
</evidence>
<evidence type="ECO:0000256" key="8">
    <source>
        <dbReference type="SAM" id="Phobius"/>
    </source>
</evidence>
<evidence type="ECO:0000256" key="7">
    <source>
        <dbReference type="RuleBase" id="RU367011"/>
    </source>
</evidence>
<dbReference type="EC" id="4.2.1.1" evidence="2 7"/>
<dbReference type="Proteomes" id="UP000261600">
    <property type="component" value="Unplaced"/>
</dbReference>
<dbReference type="AlphaFoldDB" id="A0A3Q3J1S9"/>
<evidence type="ECO:0000259" key="9">
    <source>
        <dbReference type="PROSITE" id="PS51144"/>
    </source>
</evidence>
<sequence length="342" mass="39034">MIYTDAVAGPDGQHHWSKQYPYCGAAFQSPVDFMPELLRFNSTLRPIEVHNYNLSPSEQLTLRNSGHSIQMSLPPKMYISSLPYRYTAAQLHFHWGTSITPAGSEHMVNTKQYAAEMHVVHFNSDKYSNMAMAIDKSDGLAVLGVLIEIGEFNPAFEQFLMFINGVKYRNQRVRVPGFNIRALLPARLDEYYRYDGSLTTPPCYPSVLWTVFRDHVTISHKQFMTLATSLYSSHAQDSVPLPMNGNFRKTQPADSRVILVSFKEGKCGLQNGLALLLEHECKVHINDLASALLYTWLKDRFRWCGGIFFFCKTHGCHIDFGLYGYHLLTYLMMSFSVIFIVD</sequence>
<dbReference type="InterPro" id="IPR001148">
    <property type="entry name" value="CA_dom"/>
</dbReference>
<dbReference type="Gene3D" id="3.10.200.10">
    <property type="entry name" value="Alpha carbonic anhydrase"/>
    <property type="match status" value="1"/>
</dbReference>
<dbReference type="InterPro" id="IPR018338">
    <property type="entry name" value="Carbonic_anhydrase_a-class_CS"/>
</dbReference>
<comment type="catalytic activity">
    <reaction evidence="7">
        <text>hydrogencarbonate + H(+) = CO2 + H2O</text>
        <dbReference type="Rhea" id="RHEA:10748"/>
        <dbReference type="ChEBI" id="CHEBI:15377"/>
        <dbReference type="ChEBI" id="CHEBI:15378"/>
        <dbReference type="ChEBI" id="CHEBI:16526"/>
        <dbReference type="ChEBI" id="CHEBI:17544"/>
        <dbReference type="EC" id="4.2.1.1"/>
    </reaction>
</comment>
<dbReference type="STRING" id="43700.ENSMALP00000012248"/>
<dbReference type="GO" id="GO:0005886">
    <property type="term" value="C:plasma membrane"/>
    <property type="evidence" value="ECO:0007669"/>
    <property type="project" value="TreeGrafter"/>
</dbReference>
<reference evidence="10" key="1">
    <citation type="submission" date="2025-08" db="UniProtKB">
        <authorList>
            <consortium name="Ensembl"/>
        </authorList>
    </citation>
    <scope>IDENTIFICATION</scope>
</reference>
<protein>
    <recommendedName>
        <fullName evidence="2 7">Carbonic anhydrase</fullName>
        <ecNumber evidence="2 7">4.2.1.1</ecNumber>
    </recommendedName>
</protein>
<dbReference type="FunFam" id="3.10.200.10:FF:000003">
    <property type="entry name" value="Carbonic anhydrase 12"/>
    <property type="match status" value="1"/>
</dbReference>
<dbReference type="PROSITE" id="PS00162">
    <property type="entry name" value="ALPHA_CA_1"/>
    <property type="match status" value="1"/>
</dbReference>
<keyword evidence="8" id="KW-1133">Transmembrane helix</keyword>
<evidence type="ECO:0000256" key="5">
    <source>
        <dbReference type="ARBA" id="ARBA00023180"/>
    </source>
</evidence>
<evidence type="ECO:0000256" key="1">
    <source>
        <dbReference type="ARBA" id="ARBA00010718"/>
    </source>
</evidence>
<keyword evidence="8" id="KW-0472">Membrane</keyword>
<dbReference type="PANTHER" id="PTHR18952:SF19">
    <property type="entry name" value="CARBONIC ANHYDRASE 12"/>
    <property type="match status" value="1"/>
</dbReference>
<keyword evidence="3 7" id="KW-0479">Metal-binding</keyword>
<dbReference type="PANTHER" id="PTHR18952">
    <property type="entry name" value="CARBONIC ANHYDRASE"/>
    <property type="match status" value="1"/>
</dbReference>
<keyword evidence="8" id="KW-0812">Transmembrane</keyword>
<evidence type="ECO:0000256" key="2">
    <source>
        <dbReference type="ARBA" id="ARBA00012925"/>
    </source>
</evidence>
<dbReference type="SUPFAM" id="SSF51069">
    <property type="entry name" value="Carbonic anhydrase"/>
    <property type="match status" value="1"/>
</dbReference>
<keyword evidence="11" id="KW-1185">Reference proteome</keyword>
<evidence type="ECO:0000313" key="10">
    <source>
        <dbReference type="Ensembl" id="ENSMALP00000012248.1"/>
    </source>
</evidence>
<name>A0A3Q3J1S9_MONAL</name>
<dbReference type="InterPro" id="IPR036398">
    <property type="entry name" value="CA_dom_sf"/>
</dbReference>
<comment type="similarity">
    <text evidence="1 7">Belongs to the alpha-carbonic anhydrase family.</text>
</comment>